<protein>
    <recommendedName>
        <fullName evidence="4">Secreted protein</fullName>
    </recommendedName>
</protein>
<reference evidence="3" key="1">
    <citation type="submission" date="2016-10" db="EMBL/GenBank/DDBJ databases">
        <authorList>
            <person name="Varghese N."/>
            <person name="Submissions S."/>
        </authorList>
    </citation>
    <scope>NUCLEOTIDE SEQUENCE [LARGE SCALE GENOMIC DNA]</scope>
    <source>
        <strain evidence="3">CGMCC 4.2126</strain>
    </source>
</reference>
<feature type="signal peptide" evidence="1">
    <location>
        <begin position="1"/>
        <end position="40"/>
    </location>
</feature>
<feature type="chain" id="PRO_5011532541" description="Secreted protein" evidence="1">
    <location>
        <begin position="41"/>
        <end position="230"/>
    </location>
</feature>
<dbReference type="GeneID" id="96296383"/>
<evidence type="ECO:0000313" key="2">
    <source>
        <dbReference type="EMBL" id="SFI21762.1"/>
    </source>
</evidence>
<dbReference type="RefSeq" id="WP_093885408.1">
    <property type="nucleotide sequence ID" value="NZ_FOQY01000002.1"/>
</dbReference>
<evidence type="ECO:0008006" key="4">
    <source>
        <dbReference type="Google" id="ProtNLM"/>
    </source>
</evidence>
<keyword evidence="3" id="KW-1185">Reference proteome</keyword>
<evidence type="ECO:0000256" key="1">
    <source>
        <dbReference type="SAM" id="SignalP"/>
    </source>
</evidence>
<sequence>MRRKATGETGRGIPSRRLSVSLAVLALAAGAQALAFPADAAVQRQSPHTCKQGFVWREAFADDLVCVTPAIRTQTRAENAAGPSNQQPGSVFCRQGFVWRETRPSDLVCVVPSSRDQARSDNANAPFRLVDPGATPRGGVQITTSGNYLYATGTGLSPNNTVRFYAVGINTVGPYSLGFLVANSQGALSNWNYVATISCRAQQNGPATIVVLDQGSGRVSTGGITYAFQC</sequence>
<dbReference type="EMBL" id="FOQY01000002">
    <property type="protein sequence ID" value="SFI21762.1"/>
    <property type="molecule type" value="Genomic_DNA"/>
</dbReference>
<name>A0A1I3GEU6_9ACTN</name>
<evidence type="ECO:0000313" key="3">
    <source>
        <dbReference type="Proteomes" id="UP000199111"/>
    </source>
</evidence>
<dbReference type="AlphaFoldDB" id="A0A1I3GEU6"/>
<proteinExistence type="predicted"/>
<dbReference type="Proteomes" id="UP000199111">
    <property type="component" value="Unassembled WGS sequence"/>
</dbReference>
<keyword evidence="1" id="KW-0732">Signal</keyword>
<organism evidence="2 3">
    <name type="scientific">Streptosporangium canum</name>
    <dbReference type="NCBI Taxonomy" id="324952"/>
    <lineage>
        <taxon>Bacteria</taxon>
        <taxon>Bacillati</taxon>
        <taxon>Actinomycetota</taxon>
        <taxon>Actinomycetes</taxon>
        <taxon>Streptosporangiales</taxon>
        <taxon>Streptosporangiaceae</taxon>
        <taxon>Streptosporangium</taxon>
    </lineage>
</organism>
<gene>
    <name evidence="2" type="ORF">SAMN05216275_10234</name>
</gene>
<accession>A0A1I3GEU6</accession>